<dbReference type="SUPFAM" id="SSF51735">
    <property type="entry name" value="NAD(P)-binding Rossmann-fold domains"/>
    <property type="match status" value="1"/>
</dbReference>
<dbReference type="OrthoDB" id="47007at2759"/>
<evidence type="ECO:0000256" key="1">
    <source>
        <dbReference type="ARBA" id="ARBA00022857"/>
    </source>
</evidence>
<dbReference type="PANTHER" id="PTHR43639:SF5">
    <property type="entry name" value="OXIDOREDUCTASE, SHORT-CHAIN DEHYDROGENASE_REDUCTASE FAMILY (AFU_ORTHOLOGUE AFUA_6G09140)"/>
    <property type="match status" value="1"/>
</dbReference>
<dbReference type="AlphaFoldDB" id="A0A0D2G278"/>
<evidence type="ECO:0008006" key="5">
    <source>
        <dbReference type="Google" id="ProtNLM"/>
    </source>
</evidence>
<dbReference type="GO" id="GO:0016491">
    <property type="term" value="F:oxidoreductase activity"/>
    <property type="evidence" value="ECO:0007669"/>
    <property type="project" value="UniProtKB-KW"/>
</dbReference>
<accession>A0A0D2G278</accession>
<dbReference type="EMBL" id="KN846988">
    <property type="protein sequence ID" value="KIW92827.1"/>
    <property type="molecule type" value="Genomic_DNA"/>
</dbReference>
<dbReference type="NCBIfam" id="NF005559">
    <property type="entry name" value="PRK07231.1"/>
    <property type="match status" value="1"/>
</dbReference>
<evidence type="ECO:0000256" key="2">
    <source>
        <dbReference type="ARBA" id="ARBA00023002"/>
    </source>
</evidence>
<keyword evidence="4" id="KW-1185">Reference proteome</keyword>
<dbReference type="VEuPathDB" id="FungiDB:Z519_06676"/>
<dbReference type="Gene3D" id="3.40.50.720">
    <property type="entry name" value="NAD(P)-binding Rossmann-like Domain"/>
    <property type="match status" value="1"/>
</dbReference>
<dbReference type="InterPro" id="IPR036291">
    <property type="entry name" value="NAD(P)-bd_dom_sf"/>
</dbReference>
<evidence type="ECO:0000313" key="3">
    <source>
        <dbReference type="EMBL" id="KIW92827.1"/>
    </source>
</evidence>
<dbReference type="InterPro" id="IPR002347">
    <property type="entry name" value="SDR_fam"/>
</dbReference>
<dbReference type="Pfam" id="PF13561">
    <property type="entry name" value="adh_short_C2"/>
    <property type="match status" value="1"/>
</dbReference>
<dbReference type="PRINTS" id="PR00080">
    <property type="entry name" value="SDRFAMILY"/>
</dbReference>
<dbReference type="GeneID" id="27699604"/>
<name>A0A0D2G278_CLAB1</name>
<dbReference type="RefSeq" id="XP_016619496.1">
    <property type="nucleotide sequence ID" value="XM_016764414.1"/>
</dbReference>
<sequence>MSIDENQATSPNVHSGSRVVIVTGGADGFGAAIVDRFSREGYQVIFIDLNRDKGEKKVQKNTSLRFICGDVTCRETWEEALRCARESFGRVDIVVNNAGITYSPSPVHTKPIEQYDKIFNINLKPVFLSAQVICPFMLEQGSGAFINITSTGCTRPRPGFAFYNASKAAVNIASKTMALEYAPTIRFNCICPAVGNTSMLQASIGDGTEAQAKLRQLEEMLPMGRVTEPEDIANAAWFLGSDQSSFITGTTIEVDGGRGV</sequence>
<keyword evidence="2" id="KW-0560">Oxidoreductase</keyword>
<reference evidence="3" key="1">
    <citation type="submission" date="2015-01" db="EMBL/GenBank/DDBJ databases">
        <title>The Genome Sequence of Cladophialophora bantiana CBS 173.52.</title>
        <authorList>
            <consortium name="The Broad Institute Genomics Platform"/>
            <person name="Cuomo C."/>
            <person name="de Hoog S."/>
            <person name="Gorbushina A."/>
            <person name="Stielow B."/>
            <person name="Teixiera M."/>
            <person name="Abouelleil A."/>
            <person name="Chapman S.B."/>
            <person name="Priest M."/>
            <person name="Young S.K."/>
            <person name="Wortman J."/>
            <person name="Nusbaum C."/>
            <person name="Birren B."/>
        </authorList>
    </citation>
    <scope>NUCLEOTIDE SEQUENCE [LARGE SCALE GENOMIC DNA]</scope>
    <source>
        <strain evidence="3">CBS 173.52</strain>
    </source>
</reference>
<dbReference type="Proteomes" id="UP000053789">
    <property type="component" value="Unassembled WGS sequence"/>
</dbReference>
<proteinExistence type="predicted"/>
<protein>
    <recommendedName>
        <fullName evidence="5">Oxidoreductase</fullName>
    </recommendedName>
</protein>
<dbReference type="FunFam" id="3.40.50.720:FF:000084">
    <property type="entry name" value="Short-chain dehydrogenase reductase"/>
    <property type="match status" value="1"/>
</dbReference>
<dbReference type="PANTHER" id="PTHR43639">
    <property type="entry name" value="OXIDOREDUCTASE, SHORT-CHAIN DEHYDROGENASE/REDUCTASE FAMILY (AFU_ORTHOLOGUE AFUA_5G02870)"/>
    <property type="match status" value="1"/>
</dbReference>
<evidence type="ECO:0000313" key="4">
    <source>
        <dbReference type="Proteomes" id="UP000053789"/>
    </source>
</evidence>
<dbReference type="HOGENOM" id="CLU_010194_1_0_1"/>
<gene>
    <name evidence="3" type="ORF">Z519_06676</name>
</gene>
<keyword evidence="1" id="KW-0521">NADP</keyword>
<dbReference type="PRINTS" id="PR00081">
    <property type="entry name" value="GDHRDH"/>
</dbReference>
<organism evidence="3 4">
    <name type="scientific">Cladophialophora bantiana (strain ATCC 10958 / CBS 173.52 / CDC B-1940 / NIH 8579)</name>
    <name type="common">Xylohypha bantiana</name>
    <dbReference type="NCBI Taxonomy" id="1442370"/>
    <lineage>
        <taxon>Eukaryota</taxon>
        <taxon>Fungi</taxon>
        <taxon>Dikarya</taxon>
        <taxon>Ascomycota</taxon>
        <taxon>Pezizomycotina</taxon>
        <taxon>Eurotiomycetes</taxon>
        <taxon>Chaetothyriomycetidae</taxon>
        <taxon>Chaetothyriales</taxon>
        <taxon>Herpotrichiellaceae</taxon>
        <taxon>Cladophialophora</taxon>
    </lineage>
</organism>